<dbReference type="InterPro" id="IPR029787">
    <property type="entry name" value="Nucleotide_cyclase"/>
</dbReference>
<keyword evidence="6" id="KW-0548">Nucleotidyltransferase</keyword>
<dbReference type="PROSITE" id="PS50887">
    <property type="entry name" value="GGDEF"/>
    <property type="match status" value="1"/>
</dbReference>
<feature type="domain" description="GGDEF" evidence="5">
    <location>
        <begin position="227"/>
        <end position="358"/>
    </location>
</feature>
<protein>
    <recommendedName>
        <fullName evidence="2">diguanylate cyclase</fullName>
        <ecNumber evidence="2">2.7.7.65</ecNumber>
    </recommendedName>
</protein>
<dbReference type="FunFam" id="3.30.70.270:FF:000001">
    <property type="entry name" value="Diguanylate cyclase domain protein"/>
    <property type="match status" value="1"/>
</dbReference>
<evidence type="ECO:0000256" key="2">
    <source>
        <dbReference type="ARBA" id="ARBA00012528"/>
    </source>
</evidence>
<feature type="transmembrane region" description="Helical" evidence="4">
    <location>
        <begin position="83"/>
        <end position="107"/>
    </location>
</feature>
<keyword evidence="6" id="KW-0808">Transferase</keyword>
<dbReference type="InterPro" id="IPR043128">
    <property type="entry name" value="Rev_trsase/Diguanyl_cyclase"/>
</dbReference>
<feature type="transmembrane region" description="Helical" evidence="4">
    <location>
        <begin position="26"/>
        <end position="46"/>
    </location>
</feature>
<dbReference type="STRING" id="1792290.MSP8886_02349"/>
<dbReference type="Pfam" id="PF00990">
    <property type="entry name" value="GGDEF"/>
    <property type="match status" value="1"/>
</dbReference>
<dbReference type="CDD" id="cd01949">
    <property type="entry name" value="GGDEF"/>
    <property type="match status" value="1"/>
</dbReference>
<dbReference type="EC" id="2.7.7.65" evidence="2"/>
<dbReference type="InterPro" id="IPR000160">
    <property type="entry name" value="GGDEF_dom"/>
</dbReference>
<dbReference type="OrthoDB" id="9759607at2"/>
<keyword evidence="4" id="KW-1133">Transmembrane helix</keyword>
<dbReference type="InterPro" id="IPR050469">
    <property type="entry name" value="Diguanylate_Cyclase"/>
</dbReference>
<dbReference type="Gene3D" id="3.30.70.270">
    <property type="match status" value="1"/>
</dbReference>
<evidence type="ECO:0000259" key="5">
    <source>
        <dbReference type="PROSITE" id="PS50887"/>
    </source>
</evidence>
<evidence type="ECO:0000256" key="3">
    <source>
        <dbReference type="ARBA" id="ARBA00034247"/>
    </source>
</evidence>
<reference evidence="6 7" key="1">
    <citation type="submission" date="2016-06" db="EMBL/GenBank/DDBJ databases">
        <authorList>
            <person name="Kjaerup R.B."/>
            <person name="Dalgaard T.S."/>
            <person name="Juul-Madsen H.R."/>
        </authorList>
    </citation>
    <scope>NUCLEOTIDE SEQUENCE [LARGE SCALE GENOMIC DNA]</scope>
    <source>
        <strain evidence="6 7">CECT 8886</strain>
    </source>
</reference>
<dbReference type="Proteomes" id="UP000092544">
    <property type="component" value="Unassembled WGS sequence"/>
</dbReference>
<gene>
    <name evidence="6" type="primary">adrA_3</name>
    <name evidence="6" type="ORF">MSP8886_02349</name>
</gene>
<dbReference type="NCBIfam" id="TIGR00254">
    <property type="entry name" value="GGDEF"/>
    <property type="match status" value="1"/>
</dbReference>
<dbReference type="PANTHER" id="PTHR45138:SF9">
    <property type="entry name" value="DIGUANYLATE CYCLASE DGCM-RELATED"/>
    <property type="match status" value="1"/>
</dbReference>
<feature type="transmembrane region" description="Helical" evidence="4">
    <location>
        <begin position="128"/>
        <end position="148"/>
    </location>
</feature>
<organism evidence="6 7">
    <name type="scientific">Marinomonas spartinae</name>
    <dbReference type="NCBI Taxonomy" id="1792290"/>
    <lineage>
        <taxon>Bacteria</taxon>
        <taxon>Pseudomonadati</taxon>
        <taxon>Pseudomonadota</taxon>
        <taxon>Gammaproteobacteria</taxon>
        <taxon>Oceanospirillales</taxon>
        <taxon>Oceanospirillaceae</taxon>
        <taxon>Marinomonas</taxon>
    </lineage>
</organism>
<dbReference type="SMART" id="SM00267">
    <property type="entry name" value="GGDEF"/>
    <property type="match status" value="1"/>
</dbReference>
<comment type="cofactor">
    <cofactor evidence="1">
        <name>Mg(2+)</name>
        <dbReference type="ChEBI" id="CHEBI:18420"/>
    </cofactor>
</comment>
<evidence type="ECO:0000256" key="4">
    <source>
        <dbReference type="SAM" id="Phobius"/>
    </source>
</evidence>
<keyword evidence="4" id="KW-0472">Membrane</keyword>
<evidence type="ECO:0000313" key="6">
    <source>
        <dbReference type="EMBL" id="SBS32115.1"/>
    </source>
</evidence>
<proteinExistence type="predicted"/>
<dbReference type="EMBL" id="FLOB01000004">
    <property type="protein sequence ID" value="SBS32115.1"/>
    <property type="molecule type" value="Genomic_DNA"/>
</dbReference>
<accession>A0A1A8TI79</accession>
<dbReference type="PANTHER" id="PTHR45138">
    <property type="entry name" value="REGULATORY COMPONENTS OF SENSORY TRANSDUCTION SYSTEM"/>
    <property type="match status" value="1"/>
</dbReference>
<keyword evidence="4" id="KW-0812">Transmembrane</keyword>
<dbReference type="SUPFAM" id="SSF55073">
    <property type="entry name" value="Nucleotide cyclase"/>
    <property type="match status" value="1"/>
</dbReference>
<feature type="transmembrane region" description="Helical" evidence="4">
    <location>
        <begin position="160"/>
        <end position="184"/>
    </location>
</feature>
<feature type="transmembrane region" description="Helical" evidence="4">
    <location>
        <begin position="53"/>
        <end position="71"/>
    </location>
</feature>
<name>A0A1A8TI79_9GAMM</name>
<comment type="catalytic activity">
    <reaction evidence="3">
        <text>2 GTP = 3',3'-c-di-GMP + 2 diphosphate</text>
        <dbReference type="Rhea" id="RHEA:24898"/>
        <dbReference type="ChEBI" id="CHEBI:33019"/>
        <dbReference type="ChEBI" id="CHEBI:37565"/>
        <dbReference type="ChEBI" id="CHEBI:58805"/>
        <dbReference type="EC" id="2.7.7.65"/>
    </reaction>
</comment>
<evidence type="ECO:0000313" key="7">
    <source>
        <dbReference type="Proteomes" id="UP000092544"/>
    </source>
</evidence>
<dbReference type="AlphaFoldDB" id="A0A1A8TI79"/>
<evidence type="ECO:0000256" key="1">
    <source>
        <dbReference type="ARBA" id="ARBA00001946"/>
    </source>
</evidence>
<sequence>MCSYNLLERLLNQGELETDVDFGDKYTVNLVLMLVMLVDLSLMLFFSLGRPDLFACFSYFISFVFSIWFFFVNRSKWLRWVRIATPFLVIVQIVFSCFFLLGSGSGLQWLLVMFSSYSFLSFQRNERAWQASTIVSSFLAFVLCELYAPRSGLLLDKSEQVVSVILVFVYSLLAFGLAVQALVGRLFRVNMKLRELAERDVLTGLPNRRKVLNEALAIFNEALESSSACSFAIIDFDHFKRVNDSYGHEAGDLVLQKGAEAMSICLRKHDKIGRYGGEEFVIIMPNTDGSEAMSKMELLRASIESLNIVSSHGIRIPVTVSIGVASMSKETAIFEDVLALADKALYKAKKAGRNKVFR</sequence>
<keyword evidence="7" id="KW-1185">Reference proteome</keyword>
<dbReference type="GO" id="GO:0052621">
    <property type="term" value="F:diguanylate cyclase activity"/>
    <property type="evidence" value="ECO:0007669"/>
    <property type="project" value="UniProtKB-EC"/>
</dbReference>